<feature type="compositionally biased region" description="Polar residues" evidence="1">
    <location>
        <begin position="50"/>
        <end position="62"/>
    </location>
</feature>
<dbReference type="GeneID" id="5486803"/>
<dbReference type="RefSeq" id="XP_001590618.1">
    <property type="nucleotide sequence ID" value="XM_001590568.1"/>
</dbReference>
<dbReference type="AlphaFoldDB" id="A7ESQ3"/>
<dbReference type="Proteomes" id="UP000001312">
    <property type="component" value="Unassembled WGS sequence"/>
</dbReference>
<reference evidence="3" key="1">
    <citation type="journal article" date="2011" name="PLoS Genet.">
        <title>Genomic analysis of the necrotrophic fungal pathogens Sclerotinia sclerotiorum and Botrytis cinerea.</title>
        <authorList>
            <person name="Amselem J."/>
            <person name="Cuomo C.A."/>
            <person name="van Kan J.A."/>
            <person name="Viaud M."/>
            <person name="Benito E.P."/>
            <person name="Couloux A."/>
            <person name="Coutinho P.M."/>
            <person name="de Vries R.P."/>
            <person name="Dyer P.S."/>
            <person name="Fillinger S."/>
            <person name="Fournier E."/>
            <person name="Gout L."/>
            <person name="Hahn M."/>
            <person name="Kohn L."/>
            <person name="Lapalu N."/>
            <person name="Plummer K.M."/>
            <person name="Pradier J.M."/>
            <person name="Quevillon E."/>
            <person name="Sharon A."/>
            <person name="Simon A."/>
            <person name="ten Have A."/>
            <person name="Tudzynski B."/>
            <person name="Tudzynski P."/>
            <person name="Wincker P."/>
            <person name="Andrew M."/>
            <person name="Anthouard V."/>
            <person name="Beever R.E."/>
            <person name="Beffa R."/>
            <person name="Benoit I."/>
            <person name="Bouzid O."/>
            <person name="Brault B."/>
            <person name="Chen Z."/>
            <person name="Choquer M."/>
            <person name="Collemare J."/>
            <person name="Cotton P."/>
            <person name="Danchin E.G."/>
            <person name="Da Silva C."/>
            <person name="Gautier A."/>
            <person name="Giraud C."/>
            <person name="Giraud T."/>
            <person name="Gonzalez C."/>
            <person name="Grossetete S."/>
            <person name="Guldener U."/>
            <person name="Henrissat B."/>
            <person name="Howlett B.J."/>
            <person name="Kodira C."/>
            <person name="Kretschmer M."/>
            <person name="Lappartient A."/>
            <person name="Leroch M."/>
            <person name="Levis C."/>
            <person name="Mauceli E."/>
            <person name="Neuveglise C."/>
            <person name="Oeser B."/>
            <person name="Pearson M."/>
            <person name="Poulain J."/>
            <person name="Poussereau N."/>
            <person name="Quesneville H."/>
            <person name="Rascle C."/>
            <person name="Schumacher J."/>
            <person name="Segurens B."/>
            <person name="Sexton A."/>
            <person name="Silva E."/>
            <person name="Sirven C."/>
            <person name="Soanes D.M."/>
            <person name="Talbot N.J."/>
            <person name="Templeton M."/>
            <person name="Yandava C."/>
            <person name="Yarden O."/>
            <person name="Zeng Q."/>
            <person name="Rollins J.A."/>
            <person name="Lebrun M.H."/>
            <person name="Dickman M."/>
        </authorList>
    </citation>
    <scope>NUCLEOTIDE SEQUENCE [LARGE SCALE GENOMIC DNA]</scope>
    <source>
        <strain evidence="3">ATCC 18683 / 1980 / Ss-1</strain>
    </source>
</reference>
<feature type="compositionally biased region" description="Basic and acidic residues" evidence="1">
    <location>
        <begin position="34"/>
        <end position="49"/>
    </location>
</feature>
<sequence length="62" mass="7032">MRYQGKASARCSTYKPSIQDKEREGRGNYGVQYKGREGVMDTSQRDTTKRLQTTRTAAATKL</sequence>
<accession>A7ESQ3</accession>
<dbReference type="EMBL" id="CH476631">
    <property type="protein sequence ID" value="EDN92495.1"/>
    <property type="molecule type" value="Genomic_DNA"/>
</dbReference>
<evidence type="ECO:0000256" key="1">
    <source>
        <dbReference type="SAM" id="MobiDB-lite"/>
    </source>
</evidence>
<evidence type="ECO:0000313" key="3">
    <source>
        <dbReference type="Proteomes" id="UP000001312"/>
    </source>
</evidence>
<gene>
    <name evidence="2" type="ORF">SS1G_08358</name>
</gene>
<proteinExistence type="predicted"/>
<dbReference type="InParanoid" id="A7ESQ3"/>
<name>A7ESQ3_SCLS1</name>
<dbReference type="HOGENOM" id="CLU_2905530_0_0_1"/>
<keyword evidence="3" id="KW-1185">Reference proteome</keyword>
<organism evidence="2 3">
    <name type="scientific">Sclerotinia sclerotiorum (strain ATCC 18683 / 1980 / Ss-1)</name>
    <name type="common">White mold</name>
    <name type="synonym">Whetzelinia sclerotiorum</name>
    <dbReference type="NCBI Taxonomy" id="665079"/>
    <lineage>
        <taxon>Eukaryota</taxon>
        <taxon>Fungi</taxon>
        <taxon>Dikarya</taxon>
        <taxon>Ascomycota</taxon>
        <taxon>Pezizomycotina</taxon>
        <taxon>Leotiomycetes</taxon>
        <taxon>Helotiales</taxon>
        <taxon>Sclerotiniaceae</taxon>
        <taxon>Sclerotinia</taxon>
    </lineage>
</organism>
<dbReference type="KEGG" id="ssl:SS1G_08358"/>
<protein>
    <submittedName>
        <fullName evidence="2">Uncharacterized protein</fullName>
    </submittedName>
</protein>
<evidence type="ECO:0000313" key="2">
    <source>
        <dbReference type="EMBL" id="EDN92495.1"/>
    </source>
</evidence>
<feature type="region of interest" description="Disordered" evidence="1">
    <location>
        <begin position="1"/>
        <end position="62"/>
    </location>
</feature>